<gene>
    <name evidence="2" type="ORF">UFOVP655_24</name>
</gene>
<feature type="transmembrane region" description="Helical" evidence="1">
    <location>
        <begin position="20"/>
        <end position="43"/>
    </location>
</feature>
<keyword evidence="1" id="KW-1133">Transmembrane helix</keyword>
<dbReference type="EMBL" id="LR796637">
    <property type="protein sequence ID" value="CAB4155904.1"/>
    <property type="molecule type" value="Genomic_DNA"/>
</dbReference>
<protein>
    <submittedName>
        <fullName evidence="2">Uncharacterized protein</fullName>
    </submittedName>
</protein>
<evidence type="ECO:0000256" key="1">
    <source>
        <dbReference type="SAM" id="Phobius"/>
    </source>
</evidence>
<reference evidence="2" key="1">
    <citation type="submission" date="2020-04" db="EMBL/GenBank/DDBJ databases">
        <authorList>
            <person name="Chiriac C."/>
            <person name="Salcher M."/>
            <person name="Ghai R."/>
            <person name="Kavagutti S V."/>
        </authorList>
    </citation>
    <scope>NUCLEOTIDE SEQUENCE</scope>
</reference>
<sequence length="50" mass="5486">MLAKYLEKQGGRVTARGYKVSEVLDTIGFFLLFLVAFGVVGSIESGKWFG</sequence>
<organism evidence="2">
    <name type="scientific">uncultured Caudovirales phage</name>
    <dbReference type="NCBI Taxonomy" id="2100421"/>
    <lineage>
        <taxon>Viruses</taxon>
        <taxon>Duplodnaviria</taxon>
        <taxon>Heunggongvirae</taxon>
        <taxon>Uroviricota</taxon>
        <taxon>Caudoviricetes</taxon>
        <taxon>Peduoviridae</taxon>
        <taxon>Maltschvirus</taxon>
        <taxon>Maltschvirus maltsch</taxon>
    </lineage>
</organism>
<accession>A0A6J5NKI4</accession>
<keyword evidence="1" id="KW-0812">Transmembrane</keyword>
<proteinExistence type="predicted"/>
<keyword evidence="1" id="KW-0472">Membrane</keyword>
<name>A0A6J5NKI4_9CAUD</name>
<evidence type="ECO:0000313" key="2">
    <source>
        <dbReference type="EMBL" id="CAB4155904.1"/>
    </source>
</evidence>